<dbReference type="SUPFAM" id="SSF51905">
    <property type="entry name" value="FAD/NAD(P)-binding domain"/>
    <property type="match status" value="2"/>
</dbReference>
<organism evidence="2 3">
    <name type="scientific">Pseudomonas gingeri</name>
    <dbReference type="NCBI Taxonomy" id="117681"/>
    <lineage>
        <taxon>Bacteria</taxon>
        <taxon>Pseudomonadati</taxon>
        <taxon>Pseudomonadota</taxon>
        <taxon>Gammaproteobacteria</taxon>
        <taxon>Pseudomonadales</taxon>
        <taxon>Pseudomonadaceae</taxon>
        <taxon>Pseudomonas</taxon>
    </lineage>
</organism>
<dbReference type="PANTHER" id="PTHR43539:SF78">
    <property type="entry name" value="FLAVIN-CONTAINING MONOOXYGENASE"/>
    <property type="match status" value="1"/>
</dbReference>
<keyword evidence="1" id="KW-0560">Oxidoreductase</keyword>
<dbReference type="PANTHER" id="PTHR43539">
    <property type="entry name" value="FLAVIN-BINDING MONOOXYGENASE-LIKE PROTEIN (AFU_ORTHOLOGUE AFUA_4G09220)"/>
    <property type="match status" value="1"/>
</dbReference>
<sequence>MVAGSESTLKRKVNEPGGGIEVSQNATFDVVVIGGGQSALTVAYFLKRSGLSYVLLDAGAAPGGAWRHGWDSLRLFSPSAWSSIAGWPMPAVPDGTPGRDDVVDYLTQYERRYDFPVIRSTRVTRVERVDGGLRVVSGDRYWNAKAVISATGTWSRPVIPTYPGQALFEGQQIHSAHYIGPGALEGKTVLVVGGGNSGAQIYAEISKVAEATWVTQEAPAYLPDEVDGRVLFERATARLKAQQEGLEPQQPVGGLGDIVMVPSVKEARERGALNAVRPFTHFTSTGVVWPSGSETKVDAVIWCTGFSPALDHLISLGVVGPDGRVIVTENRSVDLPNLWLVGYGDWTGLASATLIGVTRTARDVVKHVQRYLAGVA</sequence>
<proteinExistence type="predicted"/>
<protein>
    <submittedName>
        <fullName evidence="2">NAD(P)/FAD-dependent oxidoreductase</fullName>
    </submittedName>
</protein>
<dbReference type="Gene3D" id="3.50.50.60">
    <property type="entry name" value="FAD/NAD(P)-binding domain"/>
    <property type="match status" value="1"/>
</dbReference>
<evidence type="ECO:0000313" key="2">
    <source>
        <dbReference type="EMBL" id="NWC35771.1"/>
    </source>
</evidence>
<accession>A0A7Y7YFY4</accession>
<dbReference type="NCBIfam" id="NF040505">
    <property type="entry name" value="ArsO_flavin_mono"/>
    <property type="match status" value="1"/>
</dbReference>
<dbReference type="GO" id="GO:0004497">
    <property type="term" value="F:monooxygenase activity"/>
    <property type="evidence" value="ECO:0007669"/>
    <property type="project" value="TreeGrafter"/>
</dbReference>
<name>A0A7Y7YFY4_9PSED</name>
<dbReference type="EMBL" id="JACAQD010000035">
    <property type="protein sequence ID" value="NWC35771.1"/>
    <property type="molecule type" value="Genomic_DNA"/>
</dbReference>
<reference evidence="2 3" key="1">
    <citation type="submission" date="2020-04" db="EMBL/GenBank/DDBJ databases">
        <title>Molecular characterization of pseudomonads from Agaricus bisporus reveal novel blotch 2 pathogens in Western Europe.</title>
        <authorList>
            <person name="Taparia T."/>
            <person name="Krijger M."/>
            <person name="Haynes E."/>
            <person name="Elpinstone J.G."/>
            <person name="Noble R."/>
            <person name="Van Der Wolf J."/>
        </authorList>
    </citation>
    <scope>NUCLEOTIDE SEQUENCE [LARGE SCALE GENOMIC DNA]</scope>
    <source>
        <strain evidence="2 3">IPO3737</strain>
    </source>
</reference>
<dbReference type="Proteomes" id="UP000520592">
    <property type="component" value="Unassembled WGS sequence"/>
</dbReference>
<comment type="caution">
    <text evidence="2">The sequence shown here is derived from an EMBL/GenBank/DDBJ whole genome shotgun (WGS) entry which is preliminary data.</text>
</comment>
<dbReference type="AlphaFoldDB" id="A0A7Y7YFY4"/>
<evidence type="ECO:0000313" key="3">
    <source>
        <dbReference type="Proteomes" id="UP000520592"/>
    </source>
</evidence>
<gene>
    <name evidence="2" type="ORF">HX876_25715</name>
</gene>
<evidence type="ECO:0000256" key="1">
    <source>
        <dbReference type="ARBA" id="ARBA00023002"/>
    </source>
</evidence>
<dbReference type="Pfam" id="PF13738">
    <property type="entry name" value="Pyr_redox_3"/>
    <property type="match status" value="1"/>
</dbReference>
<dbReference type="InterPro" id="IPR036188">
    <property type="entry name" value="FAD/NAD-bd_sf"/>
</dbReference>
<dbReference type="InterPro" id="IPR050982">
    <property type="entry name" value="Auxin_biosynth/cation_transpt"/>
</dbReference>
<dbReference type="PRINTS" id="PR00368">
    <property type="entry name" value="FADPNR"/>
</dbReference>
<dbReference type="PRINTS" id="PR00469">
    <property type="entry name" value="PNDRDTASEII"/>
</dbReference>
<dbReference type="GO" id="GO:0050660">
    <property type="term" value="F:flavin adenine dinucleotide binding"/>
    <property type="evidence" value="ECO:0007669"/>
    <property type="project" value="TreeGrafter"/>
</dbReference>